<protein>
    <recommendedName>
        <fullName evidence="3">Glycosyl transferase CAP10 domain-containing protein</fullName>
    </recommendedName>
</protein>
<feature type="region of interest" description="Disordered" evidence="1">
    <location>
        <begin position="560"/>
        <end position="580"/>
    </location>
</feature>
<evidence type="ECO:0000256" key="1">
    <source>
        <dbReference type="SAM" id="MobiDB-lite"/>
    </source>
</evidence>
<evidence type="ECO:0000313" key="4">
    <source>
        <dbReference type="EMBL" id="RPA88186.1"/>
    </source>
</evidence>
<dbReference type="InterPro" id="IPR051091">
    <property type="entry name" value="O-Glucosyltr/Glycosyltrsf_90"/>
</dbReference>
<gene>
    <name evidence="4" type="ORF">BJ508DRAFT_410060</name>
</gene>
<keyword evidence="2" id="KW-1133">Transmembrane helix</keyword>
<evidence type="ECO:0000313" key="5">
    <source>
        <dbReference type="Proteomes" id="UP000275078"/>
    </source>
</evidence>
<feature type="transmembrane region" description="Helical" evidence="2">
    <location>
        <begin position="344"/>
        <end position="361"/>
    </location>
</feature>
<feature type="transmembrane region" description="Helical" evidence="2">
    <location>
        <begin position="188"/>
        <end position="205"/>
    </location>
</feature>
<reference evidence="4 5" key="1">
    <citation type="journal article" date="2018" name="Nat. Ecol. Evol.">
        <title>Pezizomycetes genomes reveal the molecular basis of ectomycorrhizal truffle lifestyle.</title>
        <authorList>
            <person name="Murat C."/>
            <person name="Payen T."/>
            <person name="Noel B."/>
            <person name="Kuo A."/>
            <person name="Morin E."/>
            <person name="Chen J."/>
            <person name="Kohler A."/>
            <person name="Krizsan K."/>
            <person name="Balestrini R."/>
            <person name="Da Silva C."/>
            <person name="Montanini B."/>
            <person name="Hainaut M."/>
            <person name="Levati E."/>
            <person name="Barry K.W."/>
            <person name="Belfiori B."/>
            <person name="Cichocki N."/>
            <person name="Clum A."/>
            <person name="Dockter R.B."/>
            <person name="Fauchery L."/>
            <person name="Guy J."/>
            <person name="Iotti M."/>
            <person name="Le Tacon F."/>
            <person name="Lindquist E.A."/>
            <person name="Lipzen A."/>
            <person name="Malagnac F."/>
            <person name="Mello A."/>
            <person name="Molinier V."/>
            <person name="Miyauchi S."/>
            <person name="Poulain J."/>
            <person name="Riccioni C."/>
            <person name="Rubini A."/>
            <person name="Sitrit Y."/>
            <person name="Splivallo R."/>
            <person name="Traeger S."/>
            <person name="Wang M."/>
            <person name="Zifcakova L."/>
            <person name="Wipf D."/>
            <person name="Zambonelli A."/>
            <person name="Paolocci F."/>
            <person name="Nowrousian M."/>
            <person name="Ottonello S."/>
            <person name="Baldrian P."/>
            <person name="Spatafora J.W."/>
            <person name="Henrissat B."/>
            <person name="Nagy L.G."/>
            <person name="Aury J.M."/>
            <person name="Wincker P."/>
            <person name="Grigoriev I.V."/>
            <person name="Bonfante P."/>
            <person name="Martin F.M."/>
        </authorList>
    </citation>
    <scope>NUCLEOTIDE SEQUENCE [LARGE SCALE GENOMIC DNA]</scope>
    <source>
        <strain evidence="4 5">RN42</strain>
    </source>
</reference>
<dbReference type="Proteomes" id="UP000275078">
    <property type="component" value="Unassembled WGS sequence"/>
</dbReference>
<dbReference type="SMART" id="SM00672">
    <property type="entry name" value="CAP10"/>
    <property type="match status" value="1"/>
</dbReference>
<keyword evidence="5" id="KW-1185">Reference proteome</keyword>
<dbReference type="PANTHER" id="PTHR12203">
    <property type="entry name" value="KDEL LYS-ASP-GLU-LEU CONTAINING - RELATED"/>
    <property type="match status" value="1"/>
</dbReference>
<sequence length="932" mass="104364">MAKQPLNPLLFAPVLPAILIATAYSSYHATFPSHLLVNIFALALLWGGIAAYLRLRKKDATPRSTRNGKRTEWKEGLLDGGGRASEERWRRMRMAETVIGGVAGMITDRTWDGKSAVCWKVILPIATWAGYTLFIAPTHTDHDPTNINKDKTIRSTLKATSKRTLVLAGATLVAGLSCWGGYSSSYTTALGVLNILGYGFAILAISELTHHQNSSNAESDDEDADVEADFLTKLTIGRDLFGFSVVALVVIALVFERFMVGVIFNMDFVGQVLCAAIKLGGSFWVISVVGCMGGAFLETTGFVLAGVYTSSGAGDLLKLGMVGAAAFWFAGEGKANWRNVKGRIALVFAAMALLSLVWVMYTPSDGASIRPNTPPTQSPIIRGPGEVSRHPVMGLIEKATTDYNKLKAKQSTTLRGAVDEYKRRYGMAPPPHFDRWFEYAKKNDVELIDEFDSMMEELLPFWALSPKEIRRRNREAIEYKDQGLVIFSVRNGRVSFPNYDQHRGQQWLMDALKETVADFVELLPDMDLGLNVHDEPRVIVADTDMQLLKEAARRRIEGMKSLGKPQNRNTELPADEKGLPKVDNQKTTLFNVFAHQVTWSHARLACPATSPVRQVDPDTPDATELFLTSSATDDIPFITNLTNFKDVCLRPSLARTHGVFVRPNAYNVAQYLLPILSQSKVNTYADILYPSPWYWANKAPYDPASDRTPYSEKESKLFWRGSTTGSFSRARSWQHSHRQIFIGALHSYGPDKDAKDFLVYDQNYAVNAITRVSQRSLYDVGFNHVGQCDPEDCEEQRIRFGPLKPSASFADSWKNKLLLDLDGNAFSGRFYAFLKSKSAVLKMAVFKEWHEDWIVPWYHFIPLGQEAKEVPELMRWGLETEEGGKVMEMVAARGSEWRGGDRARIKTWFWRLLMEMGRVMGEGREEVGFELD</sequence>
<dbReference type="AlphaFoldDB" id="A0A3N4IQW6"/>
<keyword evidence="2" id="KW-0812">Transmembrane</keyword>
<feature type="region of interest" description="Disordered" evidence="1">
    <location>
        <begin position="61"/>
        <end position="81"/>
    </location>
</feature>
<proteinExistence type="predicted"/>
<evidence type="ECO:0000256" key="2">
    <source>
        <dbReference type="SAM" id="Phobius"/>
    </source>
</evidence>
<evidence type="ECO:0000259" key="3">
    <source>
        <dbReference type="SMART" id="SM00672"/>
    </source>
</evidence>
<feature type="domain" description="Glycosyl transferase CAP10" evidence="3">
    <location>
        <begin position="631"/>
        <end position="923"/>
    </location>
</feature>
<name>A0A3N4IQW6_ASCIM</name>
<dbReference type="EMBL" id="ML119645">
    <property type="protein sequence ID" value="RPA88186.1"/>
    <property type="molecule type" value="Genomic_DNA"/>
</dbReference>
<dbReference type="InterPro" id="IPR006598">
    <property type="entry name" value="CAP10"/>
</dbReference>
<dbReference type="OrthoDB" id="541052at2759"/>
<keyword evidence="2" id="KW-0472">Membrane</keyword>
<dbReference type="PANTHER" id="PTHR12203:SF104">
    <property type="entry name" value="PROTEIN CAP1, PUTATIVE (AFU_ORTHOLOGUE AFUA_1G05595)-RELATED"/>
    <property type="match status" value="1"/>
</dbReference>
<feature type="transmembrane region" description="Helical" evidence="2">
    <location>
        <begin position="164"/>
        <end position="182"/>
    </location>
</feature>
<dbReference type="Pfam" id="PF05686">
    <property type="entry name" value="Glyco_transf_90"/>
    <property type="match status" value="1"/>
</dbReference>
<organism evidence="4 5">
    <name type="scientific">Ascobolus immersus RN42</name>
    <dbReference type="NCBI Taxonomy" id="1160509"/>
    <lineage>
        <taxon>Eukaryota</taxon>
        <taxon>Fungi</taxon>
        <taxon>Dikarya</taxon>
        <taxon>Ascomycota</taxon>
        <taxon>Pezizomycotina</taxon>
        <taxon>Pezizomycetes</taxon>
        <taxon>Pezizales</taxon>
        <taxon>Ascobolaceae</taxon>
        <taxon>Ascobolus</taxon>
    </lineage>
</organism>
<feature type="transmembrane region" description="Helical" evidence="2">
    <location>
        <begin position="35"/>
        <end position="53"/>
    </location>
</feature>
<accession>A0A3N4IQW6</accession>
<feature type="transmembrane region" description="Helical" evidence="2">
    <location>
        <begin position="240"/>
        <end position="264"/>
    </location>
</feature>
<feature type="transmembrane region" description="Helical" evidence="2">
    <location>
        <begin position="284"/>
        <end position="308"/>
    </location>
</feature>